<protein>
    <submittedName>
        <fullName evidence="2">Uncharacterized protein</fullName>
    </submittedName>
</protein>
<dbReference type="AlphaFoldDB" id="A0A8F8ATU9"/>
<dbReference type="EMBL" id="CP035676">
    <property type="protein sequence ID" value="QXY84149.1"/>
    <property type="molecule type" value="Genomic_DNA"/>
</dbReference>
<sequence length="81" mass="9373">MTIDHIYVVSSMYKYIYLLITVIQNYLNISSFLSVYAFNFYRKCAPPRKVASPLREKASIAHMIKCRPEVVGSPAQKIKKE</sequence>
<organism evidence="2">
    <name type="scientific">Salmonella bongori</name>
    <dbReference type="NCBI Taxonomy" id="54736"/>
    <lineage>
        <taxon>Bacteria</taxon>
        <taxon>Pseudomonadati</taxon>
        <taxon>Pseudomonadota</taxon>
        <taxon>Gammaproteobacteria</taxon>
        <taxon>Enterobacterales</taxon>
        <taxon>Enterobacteriaceae</taxon>
        <taxon>Salmonella</taxon>
    </lineage>
</organism>
<feature type="transmembrane region" description="Helical" evidence="1">
    <location>
        <begin position="15"/>
        <end position="38"/>
    </location>
</feature>
<keyword evidence="1" id="KW-0472">Membrane</keyword>
<keyword evidence="1" id="KW-1133">Transmembrane helix</keyword>
<name>A0A8F8ATU9_SALBN</name>
<proteinExistence type="predicted"/>
<evidence type="ECO:0000256" key="1">
    <source>
        <dbReference type="SAM" id="Phobius"/>
    </source>
</evidence>
<keyword evidence="1" id="KW-0812">Transmembrane</keyword>
<evidence type="ECO:0000313" key="2">
    <source>
        <dbReference type="EMBL" id="QXY84149.1"/>
    </source>
</evidence>
<reference evidence="2" key="1">
    <citation type="submission" date="2019-02" db="EMBL/GenBank/DDBJ databases">
        <title>Average Nucleotide Identity (ANI) for Rapid Identification of Enteric Bacteria using Whole Genome Sequence (WGS).</title>
        <authorList>
            <person name="Dinsmore B."/>
            <person name="Lane C."/>
            <person name="Rowe L."/>
        </authorList>
    </citation>
    <scope>NUCLEOTIDE SEQUENCE</scope>
    <source>
        <strain evidence="2">04-0440</strain>
    </source>
</reference>
<gene>
    <name evidence="2" type="ORF">EWI73_09435</name>
</gene>
<accession>A0A8F8ATU9</accession>